<dbReference type="AlphaFoldDB" id="A0AAN9F615"/>
<proteinExistence type="predicted"/>
<comment type="caution">
    <text evidence="1">The sequence shown here is derived from an EMBL/GenBank/DDBJ whole genome shotgun (WGS) entry which is preliminary data.</text>
</comment>
<sequence length="67" mass="7441">MLMVSNPSHVGAFLLFSCHHTRINKASPSKKNSNACKNAFLLRSQGKSTKQLQLTDTLLHLSITMRS</sequence>
<organism evidence="1 2">
    <name type="scientific">Clitoria ternatea</name>
    <name type="common">Butterfly pea</name>
    <dbReference type="NCBI Taxonomy" id="43366"/>
    <lineage>
        <taxon>Eukaryota</taxon>
        <taxon>Viridiplantae</taxon>
        <taxon>Streptophyta</taxon>
        <taxon>Embryophyta</taxon>
        <taxon>Tracheophyta</taxon>
        <taxon>Spermatophyta</taxon>
        <taxon>Magnoliopsida</taxon>
        <taxon>eudicotyledons</taxon>
        <taxon>Gunneridae</taxon>
        <taxon>Pentapetalae</taxon>
        <taxon>rosids</taxon>
        <taxon>fabids</taxon>
        <taxon>Fabales</taxon>
        <taxon>Fabaceae</taxon>
        <taxon>Papilionoideae</taxon>
        <taxon>50 kb inversion clade</taxon>
        <taxon>NPAAA clade</taxon>
        <taxon>indigoferoid/millettioid clade</taxon>
        <taxon>Phaseoleae</taxon>
        <taxon>Clitoria</taxon>
    </lineage>
</organism>
<dbReference type="EMBL" id="JAYKXN010000007">
    <property type="protein sequence ID" value="KAK7270612.1"/>
    <property type="molecule type" value="Genomic_DNA"/>
</dbReference>
<evidence type="ECO:0000313" key="1">
    <source>
        <dbReference type="EMBL" id="KAK7270612.1"/>
    </source>
</evidence>
<evidence type="ECO:0000313" key="2">
    <source>
        <dbReference type="Proteomes" id="UP001359559"/>
    </source>
</evidence>
<protein>
    <submittedName>
        <fullName evidence="1">Uncharacterized protein</fullName>
    </submittedName>
</protein>
<keyword evidence="2" id="KW-1185">Reference proteome</keyword>
<name>A0AAN9F615_CLITE</name>
<dbReference type="Proteomes" id="UP001359559">
    <property type="component" value="Unassembled WGS sequence"/>
</dbReference>
<reference evidence="1 2" key="1">
    <citation type="submission" date="2024-01" db="EMBL/GenBank/DDBJ databases">
        <title>The genomes of 5 underutilized Papilionoideae crops provide insights into root nodulation and disease resistance.</title>
        <authorList>
            <person name="Yuan L."/>
        </authorList>
    </citation>
    <scope>NUCLEOTIDE SEQUENCE [LARGE SCALE GENOMIC DNA]</scope>
    <source>
        <strain evidence="1">LY-2023</strain>
        <tissue evidence="1">Leaf</tissue>
    </source>
</reference>
<gene>
    <name evidence="1" type="ORF">RJT34_25913</name>
</gene>
<accession>A0AAN9F615</accession>